<dbReference type="Gene3D" id="2.60.40.1120">
    <property type="entry name" value="Carboxypeptidase-like, regulatory domain"/>
    <property type="match status" value="1"/>
</dbReference>
<proteinExistence type="predicted"/>
<evidence type="ECO:0000313" key="2">
    <source>
        <dbReference type="EMBL" id="KKR43085.1"/>
    </source>
</evidence>
<feature type="transmembrane region" description="Helical" evidence="1">
    <location>
        <begin position="6"/>
        <end position="24"/>
    </location>
</feature>
<sequence>MNNQKILISIVVLVILAGLMLWAYETQNNNQALNNSNLGTESTESSIRLAAGYVAGHITFGPNCPGPEKEGEPCVTPPSAYWEREVVVYDSDKVSVNVKGKIDAEGNYKIALGPGNYFVQIVPAGIKAGEKVPVTIKSFETSTVDFNIDTGMR</sequence>
<accession>A0A0G0T7Q0</accession>
<evidence type="ECO:0000256" key="1">
    <source>
        <dbReference type="SAM" id="Phobius"/>
    </source>
</evidence>
<evidence type="ECO:0000313" key="3">
    <source>
        <dbReference type="Proteomes" id="UP000034301"/>
    </source>
</evidence>
<dbReference type="AlphaFoldDB" id="A0A0G0T7Q0"/>
<keyword evidence="1" id="KW-0812">Transmembrane</keyword>
<comment type="caution">
    <text evidence="2">The sequence shown here is derived from an EMBL/GenBank/DDBJ whole genome shotgun (WGS) entry which is preliminary data.</text>
</comment>
<protein>
    <recommendedName>
        <fullName evidence="4">Carboxypeptidase regulatory-like domain-containing protein</fullName>
    </recommendedName>
</protein>
<reference evidence="2 3" key="1">
    <citation type="journal article" date="2015" name="Nature">
        <title>rRNA introns, odd ribosomes, and small enigmatic genomes across a large radiation of phyla.</title>
        <authorList>
            <person name="Brown C.T."/>
            <person name="Hug L.A."/>
            <person name="Thomas B.C."/>
            <person name="Sharon I."/>
            <person name="Castelle C.J."/>
            <person name="Singh A."/>
            <person name="Wilkins M.J."/>
            <person name="Williams K.H."/>
            <person name="Banfield J.F."/>
        </authorList>
    </citation>
    <scope>NUCLEOTIDE SEQUENCE [LARGE SCALE GENOMIC DNA]</scope>
</reference>
<organism evidence="2 3">
    <name type="scientific">Candidatus Nomurabacteria bacterium GW2011_GWF2_40_12</name>
    <dbReference type="NCBI Taxonomy" id="1618776"/>
    <lineage>
        <taxon>Bacteria</taxon>
        <taxon>Candidatus Nomuraibacteriota</taxon>
    </lineage>
</organism>
<keyword evidence="1" id="KW-1133">Transmembrane helix</keyword>
<evidence type="ECO:0008006" key="4">
    <source>
        <dbReference type="Google" id="ProtNLM"/>
    </source>
</evidence>
<dbReference type="Proteomes" id="UP000034301">
    <property type="component" value="Unassembled WGS sequence"/>
</dbReference>
<gene>
    <name evidence="2" type="ORF">UT78_C0008G0017</name>
</gene>
<keyword evidence="1" id="KW-0472">Membrane</keyword>
<dbReference type="EMBL" id="LBYC01000008">
    <property type="protein sequence ID" value="KKR43085.1"/>
    <property type="molecule type" value="Genomic_DNA"/>
</dbReference>
<name>A0A0G0T7Q0_9BACT</name>